<name>A0ABT6R5D7_9BACL</name>
<keyword evidence="1" id="KW-0812">Transmembrane</keyword>
<proteinExistence type="predicted"/>
<evidence type="ECO:0000313" key="2">
    <source>
        <dbReference type="EMBL" id="MDI3236169.1"/>
    </source>
</evidence>
<evidence type="ECO:0000256" key="1">
    <source>
        <dbReference type="SAM" id="Phobius"/>
    </source>
</evidence>
<keyword evidence="1" id="KW-0472">Membrane</keyword>
<accession>A0ABT6R5D7</accession>
<keyword evidence="1" id="KW-1133">Transmembrane helix</keyword>
<protein>
    <submittedName>
        <fullName evidence="2">Uncharacterized protein</fullName>
    </submittedName>
</protein>
<dbReference type="EMBL" id="JASBQV010000031">
    <property type="protein sequence ID" value="MDI3236169.1"/>
    <property type="molecule type" value="Genomic_DNA"/>
</dbReference>
<organism evidence="2 3">
    <name type="scientific">Exiguobacterium antarcticum</name>
    <dbReference type="NCBI Taxonomy" id="132920"/>
    <lineage>
        <taxon>Bacteria</taxon>
        <taxon>Bacillati</taxon>
        <taxon>Bacillota</taxon>
        <taxon>Bacilli</taxon>
        <taxon>Bacillales</taxon>
        <taxon>Bacillales Family XII. Incertae Sedis</taxon>
        <taxon>Exiguobacterium</taxon>
    </lineage>
</organism>
<reference evidence="2 3" key="1">
    <citation type="submission" date="2023-04" db="EMBL/GenBank/DDBJ databases">
        <title>Antarctic isolates genomes.</title>
        <authorList>
            <person name="Dimov S.G."/>
        </authorList>
    </citation>
    <scope>NUCLEOTIDE SEQUENCE [LARGE SCALE GENOMIC DNA]</scope>
    <source>
        <strain evidence="2 3">AL19</strain>
    </source>
</reference>
<keyword evidence="3" id="KW-1185">Reference proteome</keyword>
<comment type="caution">
    <text evidence="2">The sequence shown here is derived from an EMBL/GenBank/DDBJ whole genome shotgun (WGS) entry which is preliminary data.</text>
</comment>
<feature type="transmembrane region" description="Helical" evidence="1">
    <location>
        <begin position="12"/>
        <end position="30"/>
    </location>
</feature>
<sequence length="204" mass="24238">MIMKKLKNHRTLIGPILFTICVIGIVTLLWNKVDDWYKEDPKRTAQTEMKYAKKLEKHMKAKREFKEYEQFVYSIYDDEKLDIKEAKKLYEIKDKYEHYVNHEREVFGSSDLIFAFDSIEEDIETIENEGYVPLNAAKLEETTKNVFRNLDQFTDEKIKETKETKKFKKTHEQIITGFRLILALLGVVVTVFGWLHFVLVEEAS</sequence>
<feature type="transmembrane region" description="Helical" evidence="1">
    <location>
        <begin position="178"/>
        <end position="199"/>
    </location>
</feature>
<dbReference type="RefSeq" id="WP_282357141.1">
    <property type="nucleotide sequence ID" value="NZ_JASBQV010000031.1"/>
</dbReference>
<evidence type="ECO:0000313" key="3">
    <source>
        <dbReference type="Proteomes" id="UP001243286"/>
    </source>
</evidence>
<gene>
    <name evidence="2" type="ORF">QK289_14235</name>
</gene>
<dbReference type="Proteomes" id="UP001243286">
    <property type="component" value="Unassembled WGS sequence"/>
</dbReference>